<keyword evidence="6" id="KW-0210">Decarboxylase</keyword>
<feature type="active site" description="Proton acceptor; for processing activity" evidence="14">
    <location>
        <position position="287"/>
    </location>
</feature>
<evidence type="ECO:0000256" key="18">
    <source>
        <dbReference type="PIRSR" id="PIRSR001355-5"/>
    </source>
</evidence>
<dbReference type="NCBIfam" id="TIGR00535">
    <property type="entry name" value="SAM_DCase"/>
    <property type="match status" value="1"/>
</dbReference>
<dbReference type="RefSeq" id="XP_019016519.1">
    <property type="nucleotide sequence ID" value="XM_019162338.1"/>
</dbReference>
<dbReference type="GO" id="GO:0008295">
    <property type="term" value="P:spermidine biosynthetic process"/>
    <property type="evidence" value="ECO:0007669"/>
    <property type="project" value="UniProtKB-KW"/>
</dbReference>
<keyword evidence="20" id="KW-1185">Reference proteome</keyword>
<protein>
    <recommendedName>
        <fullName evidence="4">adenosylmethionine decarboxylase</fullName>
        <ecNumber evidence="4">4.1.1.50</ecNumber>
    </recommendedName>
</protein>
<evidence type="ECO:0000256" key="4">
    <source>
        <dbReference type="ARBA" id="ARBA00012357"/>
    </source>
</evidence>
<feature type="active site" description="Proton donor; for catalytic activity" evidence="14">
    <location>
        <position position="94"/>
    </location>
</feature>
<keyword evidence="5" id="KW-0949">S-adenosyl-L-methionine</keyword>
<evidence type="ECO:0000256" key="14">
    <source>
        <dbReference type="PIRSR" id="PIRSR001355-1"/>
    </source>
</evidence>
<feature type="binding site" evidence="15">
    <location>
        <position position="17"/>
    </location>
    <ligand>
        <name>substrate</name>
    </ligand>
</feature>
<feature type="binding site" evidence="15">
    <location>
        <position position="79"/>
    </location>
    <ligand>
        <name>substrate</name>
    </ligand>
</feature>
<feature type="modified residue" description="Pyruvic acid (Ser); by autocatalysis" evidence="16">
    <location>
        <position position="80"/>
    </location>
</feature>
<evidence type="ECO:0000256" key="8">
    <source>
        <dbReference type="ARBA" id="ARBA00023066"/>
    </source>
</evidence>
<dbReference type="GO" id="GO:0006597">
    <property type="term" value="P:spermine biosynthetic process"/>
    <property type="evidence" value="ECO:0007669"/>
    <property type="project" value="EnsemblFungi"/>
</dbReference>
<evidence type="ECO:0000256" key="2">
    <source>
        <dbReference type="ARBA" id="ARBA00004911"/>
    </source>
</evidence>
<reference evidence="19 20" key="1">
    <citation type="journal article" date="2016" name="Proc. Natl. Acad. Sci. U.S.A.">
        <title>Comparative genomics of biotechnologically important yeasts.</title>
        <authorList>
            <person name="Riley R."/>
            <person name="Haridas S."/>
            <person name="Wolfe K.H."/>
            <person name="Lopes M.R."/>
            <person name="Hittinger C.T."/>
            <person name="Goeker M."/>
            <person name="Salamov A.A."/>
            <person name="Wisecaver J.H."/>
            <person name="Long T.M."/>
            <person name="Calvey C.H."/>
            <person name="Aerts A.L."/>
            <person name="Barry K.W."/>
            <person name="Choi C."/>
            <person name="Clum A."/>
            <person name="Coughlan A.Y."/>
            <person name="Deshpande S."/>
            <person name="Douglass A.P."/>
            <person name="Hanson S.J."/>
            <person name="Klenk H.-P."/>
            <person name="LaButti K.M."/>
            <person name="Lapidus A."/>
            <person name="Lindquist E.A."/>
            <person name="Lipzen A.M."/>
            <person name="Meier-Kolthoff J.P."/>
            <person name="Ohm R.A."/>
            <person name="Otillar R.P."/>
            <person name="Pangilinan J.L."/>
            <person name="Peng Y."/>
            <person name="Rokas A."/>
            <person name="Rosa C.A."/>
            <person name="Scheuner C."/>
            <person name="Sibirny A.A."/>
            <person name="Slot J.C."/>
            <person name="Stielow J.B."/>
            <person name="Sun H."/>
            <person name="Kurtzman C.P."/>
            <person name="Blackwell M."/>
            <person name="Grigoriev I.V."/>
            <person name="Jeffries T.W."/>
        </authorList>
    </citation>
    <scope>NUCLEOTIDE SEQUENCE [LARGE SCALE GENOMIC DNA]</scope>
    <source>
        <strain evidence="19 20">NRRL Y-2026</strain>
    </source>
</reference>
<dbReference type="InterPro" id="IPR016067">
    <property type="entry name" value="S-AdoMet_deCO2ase_core"/>
</dbReference>
<name>A0A1E3NH42_9ASCO</name>
<evidence type="ECO:0000256" key="12">
    <source>
        <dbReference type="ARBA" id="ARBA00023270"/>
    </source>
</evidence>
<proteinExistence type="inferred from homology"/>
<gene>
    <name evidence="19" type="ORF">PICMEDRAFT_24149</name>
</gene>
<evidence type="ECO:0000256" key="7">
    <source>
        <dbReference type="ARBA" id="ARBA00022813"/>
    </source>
</evidence>
<evidence type="ECO:0000313" key="19">
    <source>
        <dbReference type="EMBL" id="ODQ45406.1"/>
    </source>
</evidence>
<evidence type="ECO:0000256" key="1">
    <source>
        <dbReference type="ARBA" id="ARBA00001928"/>
    </source>
</evidence>
<keyword evidence="8" id="KW-0745">Spermidine biosynthesis</keyword>
<keyword evidence="13" id="KW-0670">Pyruvate</keyword>
<dbReference type="Pfam" id="PF01536">
    <property type="entry name" value="SAM_decarbox"/>
    <property type="match status" value="1"/>
</dbReference>
<sequence>DYIDHELSVKLDSTDAFEGPEKLLELWFSPTDCELPAGWPADGLRAIPLHEIELLLGIVHCEILSKVSSQQLDAYLLSESSLFVYRNKLILKTCGTTTTLLCFEKLRELVHRYCLDPAFEFRNIYRVFYSHRSFMFPDRQQAVHRSWDAELACLNTHFDSATSNAYVLGSPPGPAASSRSAPDETWHLYTNGTNQFAGCSAGRSSAADITVELLMTELDPASAAQFELPSAAAQHAAISNPDTQDVGHVVGAQLLRRSGLDRIVPEDPACDSDTKHDAFAFTPCGFSSNTILRGDRYYTIHVTPENGWSYASFETNF</sequence>
<evidence type="ECO:0000313" key="20">
    <source>
        <dbReference type="Proteomes" id="UP000094455"/>
    </source>
</evidence>
<evidence type="ECO:0000256" key="6">
    <source>
        <dbReference type="ARBA" id="ARBA00022793"/>
    </source>
</evidence>
<feature type="binding site" evidence="15">
    <location>
        <position position="305"/>
    </location>
    <ligand>
        <name>substrate</name>
    </ligand>
</feature>
<feature type="chain" id="PRO_5042322824" description="S-adenosylmethionine decarboxylase alpha chain" evidence="18">
    <location>
        <begin position="80"/>
        <end position="317"/>
    </location>
</feature>
<dbReference type="GO" id="GO:0005829">
    <property type="term" value="C:cytosol"/>
    <property type="evidence" value="ECO:0007669"/>
    <property type="project" value="TreeGrafter"/>
</dbReference>
<feature type="binding site" evidence="15">
    <location>
        <position position="281"/>
    </location>
    <ligand>
        <name>substrate</name>
    </ligand>
</feature>
<dbReference type="AlphaFoldDB" id="A0A1E3NH42"/>
<dbReference type="UniPathway" id="UPA00331">
    <property type="reaction ID" value="UER00451"/>
</dbReference>
<keyword evidence="9" id="KW-0620">Polyamine biosynthesis</keyword>
<organism evidence="19 20">
    <name type="scientific">Pichia membranifaciens NRRL Y-2026</name>
    <dbReference type="NCBI Taxonomy" id="763406"/>
    <lineage>
        <taxon>Eukaryota</taxon>
        <taxon>Fungi</taxon>
        <taxon>Dikarya</taxon>
        <taxon>Ascomycota</taxon>
        <taxon>Saccharomycotina</taxon>
        <taxon>Pichiomycetes</taxon>
        <taxon>Pichiales</taxon>
        <taxon>Pichiaceae</taxon>
        <taxon>Pichia</taxon>
    </lineage>
</organism>
<feature type="active site" description="Proton acceptor; for processing activity" evidence="14">
    <location>
        <position position="301"/>
    </location>
</feature>
<feature type="non-terminal residue" evidence="19">
    <location>
        <position position="317"/>
    </location>
</feature>
<dbReference type="PROSITE" id="PS01336">
    <property type="entry name" value="ADOMETDC"/>
    <property type="match status" value="1"/>
</dbReference>
<dbReference type="GO" id="GO:0015940">
    <property type="term" value="P:pantothenate biosynthetic process"/>
    <property type="evidence" value="ECO:0007669"/>
    <property type="project" value="EnsemblFungi"/>
</dbReference>
<feature type="non-terminal residue" evidence="19">
    <location>
        <position position="1"/>
    </location>
</feature>
<feature type="chain" id="PRO_5042322823" description="S-adenosylmethionine decarboxylase beta chain" evidence="18">
    <location>
        <begin position="1"/>
        <end position="79"/>
    </location>
</feature>
<dbReference type="InterPro" id="IPR001985">
    <property type="entry name" value="S-AdoMet_decarboxylase_euk"/>
</dbReference>
<dbReference type="GO" id="GO:0004014">
    <property type="term" value="F:adenosylmethionine decarboxylase activity"/>
    <property type="evidence" value="ECO:0007669"/>
    <property type="project" value="UniProtKB-EC"/>
</dbReference>
<evidence type="ECO:0000256" key="3">
    <source>
        <dbReference type="ARBA" id="ARBA00008466"/>
    </source>
</evidence>
<comment type="similarity">
    <text evidence="3">Belongs to the eukaryotic AdoMetDC family.</text>
</comment>
<dbReference type="EMBL" id="KV454005">
    <property type="protein sequence ID" value="ODQ45406.1"/>
    <property type="molecule type" value="Genomic_DNA"/>
</dbReference>
<feature type="active site" description="Schiff-base intermediate with substrate; via pyruvic acid" evidence="14">
    <location>
        <position position="80"/>
    </location>
</feature>
<evidence type="ECO:0000256" key="16">
    <source>
        <dbReference type="PIRSR" id="PIRSR001355-3"/>
    </source>
</evidence>
<comment type="pathway">
    <text evidence="2">Amine and polyamine biosynthesis; S-adenosylmethioninamine biosynthesis; S-adenosylmethioninamine from S-adenosyl-L-methionine: step 1/1.</text>
</comment>
<dbReference type="EC" id="4.1.1.50" evidence="4"/>
<evidence type="ECO:0000256" key="13">
    <source>
        <dbReference type="ARBA" id="ARBA00023317"/>
    </source>
</evidence>
<dbReference type="Gene3D" id="3.60.90.10">
    <property type="entry name" value="S-adenosylmethionine decarboxylase"/>
    <property type="match status" value="1"/>
</dbReference>
<dbReference type="PANTHER" id="PTHR11570">
    <property type="entry name" value="S-ADENOSYLMETHIONINE DECARBOXYLASE"/>
    <property type="match status" value="1"/>
</dbReference>
<comment type="cofactor">
    <cofactor evidence="1">
        <name>pyruvate</name>
        <dbReference type="ChEBI" id="CHEBI:15361"/>
    </cofactor>
</comment>
<evidence type="ECO:0000256" key="5">
    <source>
        <dbReference type="ARBA" id="ARBA00022691"/>
    </source>
</evidence>
<dbReference type="PIRSF" id="PIRSF001355">
    <property type="entry name" value="S-AdenosylMet_decarboxylase"/>
    <property type="match status" value="1"/>
</dbReference>
<evidence type="ECO:0000256" key="10">
    <source>
        <dbReference type="ARBA" id="ARBA00023145"/>
    </source>
</evidence>
<evidence type="ECO:0000256" key="9">
    <source>
        <dbReference type="ARBA" id="ARBA00023115"/>
    </source>
</evidence>
<keyword evidence="12" id="KW-0704">Schiff base</keyword>
<dbReference type="STRING" id="763406.A0A1E3NH42"/>
<accession>A0A1E3NH42</accession>
<evidence type="ECO:0000256" key="15">
    <source>
        <dbReference type="PIRSR" id="PIRSR001355-2"/>
    </source>
</evidence>
<dbReference type="InterPro" id="IPR048283">
    <property type="entry name" value="AdoMetDC-like"/>
</dbReference>
<dbReference type="SUPFAM" id="SSF56276">
    <property type="entry name" value="S-adenosylmethionine decarboxylase"/>
    <property type="match status" value="1"/>
</dbReference>
<keyword evidence="10" id="KW-0865">Zymogen</keyword>
<dbReference type="PANTHER" id="PTHR11570:SF0">
    <property type="entry name" value="S-ADENOSYLMETHIONINE DECARBOXYLASE PROENZYME"/>
    <property type="match status" value="1"/>
</dbReference>
<evidence type="ECO:0000256" key="11">
    <source>
        <dbReference type="ARBA" id="ARBA00023239"/>
    </source>
</evidence>
<dbReference type="GeneID" id="30179025"/>
<evidence type="ECO:0000256" key="17">
    <source>
        <dbReference type="PIRSR" id="PIRSR001355-4"/>
    </source>
</evidence>
<feature type="site" description="Cleavage (non-hydrolytic); by autolysis" evidence="17">
    <location>
        <begin position="79"/>
        <end position="80"/>
    </location>
</feature>
<dbReference type="InterPro" id="IPR018166">
    <property type="entry name" value="S-AdoMet_deCO2ase_CS"/>
</dbReference>
<keyword evidence="11" id="KW-0456">Lyase</keyword>
<dbReference type="Proteomes" id="UP000094455">
    <property type="component" value="Unassembled WGS sequence"/>
</dbReference>
<keyword evidence="7 17" id="KW-0068">Autocatalytic cleavage</keyword>
<dbReference type="OrthoDB" id="1068353at2759"/>